<dbReference type="EMBL" id="JAEHTE010000002">
    <property type="protein sequence ID" value="MBI6883129.1"/>
    <property type="molecule type" value="Genomic_DNA"/>
</dbReference>
<organism evidence="1 2">
    <name type="scientific">Pseudomonas putida</name>
    <name type="common">Arthrobacter siderocapsulatus</name>
    <dbReference type="NCBI Taxonomy" id="303"/>
    <lineage>
        <taxon>Bacteria</taxon>
        <taxon>Pseudomonadati</taxon>
        <taxon>Pseudomonadota</taxon>
        <taxon>Gammaproteobacteria</taxon>
        <taxon>Pseudomonadales</taxon>
        <taxon>Pseudomonadaceae</taxon>
        <taxon>Pseudomonas</taxon>
    </lineage>
</organism>
<sequence>MSNDLAVIEKYAGKINADVREGWEAGLKGRIRVVGGYTDRPAPGHLTGPRLLDWESGRDAATRLLSTRMTIFSGKNRDGKVEVKRKGWPQRWPVVMKMASDGCYGDVDVYHMEDGQISRHHCCGI</sequence>
<name>A0A8I1ED83_PSEPU</name>
<dbReference type="AlphaFoldDB" id="A0A8I1ED83"/>
<protein>
    <submittedName>
        <fullName evidence="1">Uncharacterized protein</fullName>
    </submittedName>
</protein>
<gene>
    <name evidence="1" type="ORF">JEU22_04325</name>
</gene>
<dbReference type="Proteomes" id="UP000637061">
    <property type="component" value="Unassembled WGS sequence"/>
</dbReference>
<comment type="caution">
    <text evidence="1">The sequence shown here is derived from an EMBL/GenBank/DDBJ whole genome shotgun (WGS) entry which is preliminary data.</text>
</comment>
<reference evidence="1" key="1">
    <citation type="submission" date="2020-12" db="EMBL/GenBank/DDBJ databases">
        <title>Enhanced detection system for hospital associated transmission using whole genome sequencing surveillance.</title>
        <authorList>
            <person name="Harrison L.H."/>
            <person name="Van Tyne D."/>
            <person name="Marsh J.W."/>
            <person name="Griffith M.P."/>
            <person name="Snyder D.J."/>
            <person name="Cooper V.S."/>
            <person name="Mustapha M."/>
        </authorList>
    </citation>
    <scope>NUCLEOTIDE SEQUENCE</scope>
    <source>
        <strain evidence="1">PSB00042</strain>
    </source>
</reference>
<accession>A0A8I1ED83</accession>
<evidence type="ECO:0000313" key="2">
    <source>
        <dbReference type="Proteomes" id="UP000637061"/>
    </source>
</evidence>
<evidence type="ECO:0000313" key="1">
    <source>
        <dbReference type="EMBL" id="MBI6883129.1"/>
    </source>
</evidence>
<dbReference type="RefSeq" id="WP_198746743.1">
    <property type="nucleotide sequence ID" value="NZ_JAEHTE010000002.1"/>
</dbReference>
<proteinExistence type="predicted"/>